<proteinExistence type="predicted"/>
<name>A0A1J5P083_9ZZZZ</name>
<dbReference type="AlphaFoldDB" id="A0A1J5P083"/>
<organism evidence="2">
    <name type="scientific">mine drainage metagenome</name>
    <dbReference type="NCBI Taxonomy" id="410659"/>
    <lineage>
        <taxon>unclassified sequences</taxon>
        <taxon>metagenomes</taxon>
        <taxon>ecological metagenomes</taxon>
    </lineage>
</organism>
<gene>
    <name evidence="2" type="ORF">GALL_534930</name>
</gene>
<evidence type="ECO:0000256" key="1">
    <source>
        <dbReference type="SAM" id="MobiDB-lite"/>
    </source>
</evidence>
<comment type="caution">
    <text evidence="2">The sequence shown here is derived from an EMBL/GenBank/DDBJ whole genome shotgun (WGS) entry which is preliminary data.</text>
</comment>
<sequence length="179" mass="19501">MAAQRAQWVIAEQPCTHVHPGKAKALRNEARDLIVAELVEDGQRFEMPRLSQQGIEAPLVIGRDRHDGLERIDRVLQLALHLGGGDFQGVRGEIVRQDDAVAVEDQSALRRDGNEGDAVVERLGGKLPMPQDLQPDPAPDQQCKAQHHHAGGKDQPAAKAEQLAFDIAQFGHRAGGSNQ</sequence>
<dbReference type="EMBL" id="MLJW01007707">
    <property type="protein sequence ID" value="OIQ64953.1"/>
    <property type="molecule type" value="Genomic_DNA"/>
</dbReference>
<reference evidence="2" key="1">
    <citation type="submission" date="2016-10" db="EMBL/GenBank/DDBJ databases">
        <title>Sequence of Gallionella enrichment culture.</title>
        <authorList>
            <person name="Poehlein A."/>
            <person name="Muehling M."/>
            <person name="Daniel R."/>
        </authorList>
    </citation>
    <scope>NUCLEOTIDE SEQUENCE</scope>
</reference>
<protein>
    <submittedName>
        <fullName evidence="2">Uncharacterized protein</fullName>
    </submittedName>
</protein>
<evidence type="ECO:0000313" key="2">
    <source>
        <dbReference type="EMBL" id="OIQ64953.1"/>
    </source>
</evidence>
<feature type="compositionally biased region" description="Low complexity" evidence="1">
    <location>
        <begin position="130"/>
        <end position="142"/>
    </location>
</feature>
<accession>A0A1J5P083</accession>
<feature type="region of interest" description="Disordered" evidence="1">
    <location>
        <begin position="126"/>
        <end position="159"/>
    </location>
</feature>